<dbReference type="InterPro" id="IPR018490">
    <property type="entry name" value="cNMP-bd_dom_sf"/>
</dbReference>
<feature type="domain" description="HTH crp-type" evidence="5">
    <location>
        <begin position="153"/>
        <end position="226"/>
    </location>
</feature>
<dbReference type="PANTHER" id="PTHR24567">
    <property type="entry name" value="CRP FAMILY TRANSCRIPTIONAL REGULATORY PROTEIN"/>
    <property type="match status" value="1"/>
</dbReference>
<proteinExistence type="predicted"/>
<dbReference type="InterPro" id="IPR000595">
    <property type="entry name" value="cNMP-bd_dom"/>
</dbReference>
<reference evidence="6 7" key="1">
    <citation type="submission" date="2023-07" db="EMBL/GenBank/DDBJ databases">
        <authorList>
            <person name="Lian W.-H."/>
        </authorList>
    </citation>
    <scope>NUCLEOTIDE SEQUENCE [LARGE SCALE GENOMIC DNA]</scope>
    <source>
        <strain evidence="6 7">SYSU DXS3180</strain>
    </source>
</reference>
<organism evidence="6 7">
    <name type="scientific">Danxiaibacter flavus</name>
    <dbReference type="NCBI Taxonomy" id="3049108"/>
    <lineage>
        <taxon>Bacteria</taxon>
        <taxon>Pseudomonadati</taxon>
        <taxon>Bacteroidota</taxon>
        <taxon>Chitinophagia</taxon>
        <taxon>Chitinophagales</taxon>
        <taxon>Chitinophagaceae</taxon>
        <taxon>Danxiaibacter</taxon>
    </lineage>
</organism>
<dbReference type="SUPFAM" id="SSF46785">
    <property type="entry name" value="Winged helix' DNA-binding domain"/>
    <property type="match status" value="1"/>
</dbReference>
<dbReference type="InterPro" id="IPR036388">
    <property type="entry name" value="WH-like_DNA-bd_sf"/>
</dbReference>
<dbReference type="Proteomes" id="UP001560573">
    <property type="component" value="Unassembled WGS sequence"/>
</dbReference>
<protein>
    <submittedName>
        <fullName evidence="6">Crp/Fnr family transcriptional regulator</fullName>
    </submittedName>
</protein>
<dbReference type="Gene3D" id="2.60.120.10">
    <property type="entry name" value="Jelly Rolls"/>
    <property type="match status" value="1"/>
</dbReference>
<evidence type="ECO:0000259" key="4">
    <source>
        <dbReference type="PROSITE" id="PS50042"/>
    </source>
</evidence>
<sequence>MSVRGNFLIDNWNFKRESILQDLPSRDLQLLLAHTSEEVYKKGEIVFREGSYPLGIFYIVEGKVKKYKMEKGGRQRIIYIAKSGELIGYHAVLSNDRYSVAAATLEASRIIFISREDFSDAIQQSSVLAQRLLQALSHEFAVMCNNLSAFTSKTVRQRLAIHLLLLTEKYKTDGKSGQSTEILIGREDLASVVGTARENVIRLLTEFKEAGILQTKGTRITILDMSQLIAIASSWVK</sequence>
<dbReference type="InterPro" id="IPR036390">
    <property type="entry name" value="WH_DNA-bd_sf"/>
</dbReference>
<dbReference type="PROSITE" id="PS50042">
    <property type="entry name" value="CNMP_BINDING_3"/>
    <property type="match status" value="1"/>
</dbReference>
<dbReference type="PANTHER" id="PTHR24567:SF74">
    <property type="entry name" value="HTH-TYPE TRANSCRIPTIONAL REGULATOR ARCR"/>
    <property type="match status" value="1"/>
</dbReference>
<evidence type="ECO:0000313" key="7">
    <source>
        <dbReference type="Proteomes" id="UP001560573"/>
    </source>
</evidence>
<evidence type="ECO:0000256" key="1">
    <source>
        <dbReference type="ARBA" id="ARBA00023015"/>
    </source>
</evidence>
<feature type="domain" description="Cyclic nucleotide-binding" evidence="4">
    <location>
        <begin position="19"/>
        <end position="139"/>
    </location>
</feature>
<dbReference type="Pfam" id="PF13545">
    <property type="entry name" value="HTH_Crp_2"/>
    <property type="match status" value="1"/>
</dbReference>
<evidence type="ECO:0000256" key="2">
    <source>
        <dbReference type="ARBA" id="ARBA00023125"/>
    </source>
</evidence>
<dbReference type="SMART" id="SM00419">
    <property type="entry name" value="HTH_CRP"/>
    <property type="match status" value="1"/>
</dbReference>
<keyword evidence="3" id="KW-0804">Transcription</keyword>
<evidence type="ECO:0000259" key="5">
    <source>
        <dbReference type="PROSITE" id="PS51063"/>
    </source>
</evidence>
<keyword evidence="1" id="KW-0805">Transcription regulation</keyword>
<dbReference type="InterPro" id="IPR014710">
    <property type="entry name" value="RmlC-like_jellyroll"/>
</dbReference>
<dbReference type="SMART" id="SM00100">
    <property type="entry name" value="cNMP"/>
    <property type="match status" value="1"/>
</dbReference>
<gene>
    <name evidence="6" type="ORF">QTN47_20175</name>
</gene>
<evidence type="ECO:0000313" key="6">
    <source>
        <dbReference type="EMBL" id="MEX6689835.1"/>
    </source>
</evidence>
<dbReference type="SUPFAM" id="SSF51206">
    <property type="entry name" value="cAMP-binding domain-like"/>
    <property type="match status" value="1"/>
</dbReference>
<dbReference type="InterPro" id="IPR012318">
    <property type="entry name" value="HTH_CRP"/>
</dbReference>
<dbReference type="PROSITE" id="PS51063">
    <property type="entry name" value="HTH_CRP_2"/>
    <property type="match status" value="1"/>
</dbReference>
<dbReference type="Pfam" id="PF00027">
    <property type="entry name" value="cNMP_binding"/>
    <property type="match status" value="1"/>
</dbReference>
<dbReference type="EMBL" id="JAULBC010000007">
    <property type="protein sequence ID" value="MEX6689835.1"/>
    <property type="molecule type" value="Genomic_DNA"/>
</dbReference>
<name>A0ABV3ZJZ9_9BACT</name>
<dbReference type="CDD" id="cd00038">
    <property type="entry name" value="CAP_ED"/>
    <property type="match status" value="1"/>
</dbReference>
<dbReference type="Gene3D" id="1.10.10.10">
    <property type="entry name" value="Winged helix-like DNA-binding domain superfamily/Winged helix DNA-binding domain"/>
    <property type="match status" value="1"/>
</dbReference>
<dbReference type="InterPro" id="IPR050397">
    <property type="entry name" value="Env_Response_Regulators"/>
</dbReference>
<evidence type="ECO:0000256" key="3">
    <source>
        <dbReference type="ARBA" id="ARBA00023163"/>
    </source>
</evidence>
<keyword evidence="7" id="KW-1185">Reference proteome</keyword>
<comment type="caution">
    <text evidence="6">The sequence shown here is derived from an EMBL/GenBank/DDBJ whole genome shotgun (WGS) entry which is preliminary data.</text>
</comment>
<dbReference type="RefSeq" id="WP_369331243.1">
    <property type="nucleotide sequence ID" value="NZ_JAULBC010000007.1"/>
</dbReference>
<keyword evidence="2" id="KW-0238">DNA-binding</keyword>
<accession>A0ABV3ZJZ9</accession>